<proteinExistence type="predicted"/>
<dbReference type="PROSITE" id="PS51257">
    <property type="entry name" value="PROKAR_LIPOPROTEIN"/>
    <property type="match status" value="1"/>
</dbReference>
<sequence>MKSGSFIVLGIWLLLACQEIKDCGLESSTDYAIAGYYVADSAEKTPRVAKFNKVYEVGVSNYYISNVEDTIADDSVQLVGLPVYDQAEQVTYIFETDSVDYELDILYKPHLRIYYDNCDPVFSFKLDTVLSTTFDSVVVVNPALDRVVPENIEIYF</sequence>
<protein>
    <submittedName>
        <fullName evidence="1">Uncharacterized protein</fullName>
    </submittedName>
</protein>
<name>A0A3D9L474_MARFU</name>
<dbReference type="RefSeq" id="WP_115868179.1">
    <property type="nucleotide sequence ID" value="NZ_QREG01000009.1"/>
</dbReference>
<dbReference type="Proteomes" id="UP000256779">
    <property type="component" value="Unassembled WGS sequence"/>
</dbReference>
<accession>A0A3D9L474</accession>
<organism evidence="1 2">
    <name type="scientific">Marinoscillum furvescens DSM 4134</name>
    <dbReference type="NCBI Taxonomy" id="1122208"/>
    <lineage>
        <taxon>Bacteria</taxon>
        <taxon>Pseudomonadati</taxon>
        <taxon>Bacteroidota</taxon>
        <taxon>Cytophagia</taxon>
        <taxon>Cytophagales</taxon>
        <taxon>Reichenbachiellaceae</taxon>
        <taxon>Marinoscillum</taxon>
    </lineage>
</organism>
<evidence type="ECO:0000313" key="1">
    <source>
        <dbReference type="EMBL" id="RED98874.1"/>
    </source>
</evidence>
<evidence type="ECO:0000313" key="2">
    <source>
        <dbReference type="Proteomes" id="UP000256779"/>
    </source>
</evidence>
<gene>
    <name evidence="1" type="ORF">C7460_10966</name>
</gene>
<dbReference type="OrthoDB" id="9782855at2"/>
<reference evidence="1 2" key="1">
    <citation type="submission" date="2018-07" db="EMBL/GenBank/DDBJ databases">
        <title>Genomic Encyclopedia of Type Strains, Phase IV (KMG-IV): sequencing the most valuable type-strain genomes for metagenomic binning, comparative biology and taxonomic classification.</title>
        <authorList>
            <person name="Goeker M."/>
        </authorList>
    </citation>
    <scope>NUCLEOTIDE SEQUENCE [LARGE SCALE GENOMIC DNA]</scope>
    <source>
        <strain evidence="1 2">DSM 4134</strain>
    </source>
</reference>
<comment type="caution">
    <text evidence="1">The sequence shown here is derived from an EMBL/GenBank/DDBJ whole genome shotgun (WGS) entry which is preliminary data.</text>
</comment>
<dbReference type="AlphaFoldDB" id="A0A3D9L474"/>
<keyword evidence="2" id="KW-1185">Reference proteome</keyword>
<dbReference type="EMBL" id="QREG01000009">
    <property type="protein sequence ID" value="RED98874.1"/>
    <property type="molecule type" value="Genomic_DNA"/>
</dbReference>